<dbReference type="SMART" id="SM00382">
    <property type="entry name" value="AAA"/>
    <property type="match status" value="2"/>
</dbReference>
<dbReference type="PROSITE" id="PS00211">
    <property type="entry name" value="ABC_TRANSPORTER_1"/>
    <property type="match status" value="2"/>
</dbReference>
<feature type="transmembrane region" description="Helical" evidence="8">
    <location>
        <begin position="1135"/>
        <end position="1154"/>
    </location>
</feature>
<dbReference type="OrthoDB" id="416154at2759"/>
<evidence type="ECO:0000256" key="3">
    <source>
        <dbReference type="ARBA" id="ARBA00022741"/>
    </source>
</evidence>
<dbReference type="InterPro" id="IPR003593">
    <property type="entry name" value="AAA+_ATPase"/>
</dbReference>
<dbReference type="Pfam" id="PF00005">
    <property type="entry name" value="ABC_tran"/>
    <property type="match status" value="2"/>
</dbReference>
<feature type="transmembrane region" description="Helical" evidence="8">
    <location>
        <begin position="20"/>
        <end position="40"/>
    </location>
</feature>
<feature type="transmembrane region" description="Helical" evidence="8">
    <location>
        <begin position="1101"/>
        <end position="1123"/>
    </location>
</feature>
<keyword evidence="6 8" id="KW-0472">Membrane</keyword>
<feature type="transmembrane region" description="Helical" evidence="8">
    <location>
        <begin position="321"/>
        <end position="340"/>
    </location>
</feature>
<dbReference type="Pfam" id="PF12698">
    <property type="entry name" value="ABC2_membrane_3"/>
    <property type="match status" value="1"/>
</dbReference>
<name>E3LQI6_CAERE</name>
<dbReference type="PANTHER" id="PTHR19229:SF151">
    <property type="entry name" value="ABC TRANSPORTER DOMAIN-CONTAINING PROTEIN"/>
    <property type="match status" value="1"/>
</dbReference>
<feature type="compositionally biased region" description="Low complexity" evidence="7">
    <location>
        <begin position="1279"/>
        <end position="1297"/>
    </location>
</feature>
<keyword evidence="4" id="KW-0067">ATP-binding</keyword>
<feature type="transmembrane region" description="Helical" evidence="8">
    <location>
        <begin position="292"/>
        <end position="315"/>
    </location>
</feature>
<dbReference type="InterPro" id="IPR017871">
    <property type="entry name" value="ABC_transporter-like_CS"/>
</dbReference>
<feature type="domain" description="ABC transporter" evidence="9">
    <location>
        <begin position="469"/>
        <end position="699"/>
    </location>
</feature>
<dbReference type="GO" id="GO:0016887">
    <property type="term" value="F:ATP hydrolysis activity"/>
    <property type="evidence" value="ECO:0007669"/>
    <property type="project" value="InterPro"/>
</dbReference>
<feature type="transmembrane region" description="Helical" evidence="8">
    <location>
        <begin position="1076"/>
        <end position="1095"/>
    </location>
</feature>
<dbReference type="PANTHER" id="PTHR19229">
    <property type="entry name" value="ATP-BINDING CASSETTE TRANSPORTER SUBFAMILY A ABCA"/>
    <property type="match status" value="1"/>
</dbReference>
<keyword evidence="2 8" id="KW-0812">Transmembrane</keyword>
<dbReference type="CDD" id="cd03263">
    <property type="entry name" value="ABC_subfamily_A"/>
    <property type="match status" value="2"/>
</dbReference>
<evidence type="ECO:0000256" key="8">
    <source>
        <dbReference type="SAM" id="Phobius"/>
    </source>
</evidence>
<dbReference type="GO" id="GO:0016020">
    <property type="term" value="C:membrane"/>
    <property type="evidence" value="ECO:0007669"/>
    <property type="project" value="UniProtKB-SubCell"/>
</dbReference>
<dbReference type="InterPro" id="IPR013525">
    <property type="entry name" value="ABC2_TM"/>
</dbReference>
<feature type="transmembrane region" description="Helical" evidence="8">
    <location>
        <begin position="1026"/>
        <end position="1045"/>
    </location>
</feature>
<evidence type="ECO:0000256" key="7">
    <source>
        <dbReference type="SAM" id="MobiDB-lite"/>
    </source>
</evidence>
<evidence type="ECO:0000256" key="1">
    <source>
        <dbReference type="ARBA" id="ARBA00004141"/>
    </source>
</evidence>
<dbReference type="PROSITE" id="PS50893">
    <property type="entry name" value="ABC_TRANSPORTER_2"/>
    <property type="match status" value="2"/>
</dbReference>
<evidence type="ECO:0000256" key="6">
    <source>
        <dbReference type="ARBA" id="ARBA00023136"/>
    </source>
</evidence>
<dbReference type="GO" id="GO:0005524">
    <property type="term" value="F:ATP binding"/>
    <property type="evidence" value="ECO:0007669"/>
    <property type="project" value="UniProtKB-KW"/>
</dbReference>
<feature type="transmembrane region" description="Helical" evidence="8">
    <location>
        <begin position="391"/>
        <end position="412"/>
    </location>
</feature>
<dbReference type="HOGENOM" id="CLU_000604_19_1_1"/>
<evidence type="ECO:0000313" key="11">
    <source>
        <dbReference type="Proteomes" id="UP000008281"/>
    </source>
</evidence>
<dbReference type="OMA" id="LSVCMAM"/>
<keyword evidence="3" id="KW-0547">Nucleotide-binding</keyword>
<protein>
    <recommendedName>
        <fullName evidence="9">ABC transporter domain-containing protein</fullName>
    </recommendedName>
</protein>
<dbReference type="GO" id="GO:0005319">
    <property type="term" value="F:lipid transporter activity"/>
    <property type="evidence" value="ECO:0007669"/>
    <property type="project" value="TreeGrafter"/>
</dbReference>
<evidence type="ECO:0000256" key="4">
    <source>
        <dbReference type="ARBA" id="ARBA00022840"/>
    </source>
</evidence>
<keyword evidence="11" id="KW-1185">Reference proteome</keyword>
<evidence type="ECO:0000256" key="5">
    <source>
        <dbReference type="ARBA" id="ARBA00022989"/>
    </source>
</evidence>
<evidence type="ECO:0000256" key="2">
    <source>
        <dbReference type="ARBA" id="ARBA00022692"/>
    </source>
</evidence>
<feature type="domain" description="ABC transporter" evidence="9">
    <location>
        <begin position="1307"/>
        <end position="1531"/>
    </location>
</feature>
<dbReference type="InterPro" id="IPR027417">
    <property type="entry name" value="P-loop_NTPase"/>
</dbReference>
<dbReference type="FunFam" id="3.40.50.300:FF:001598">
    <property type="entry name" value="ABC transporter ced-7"/>
    <property type="match status" value="1"/>
</dbReference>
<proteinExistence type="predicted"/>
<dbReference type="InterPro" id="IPR026082">
    <property type="entry name" value="ABCA"/>
</dbReference>
<dbReference type="InterPro" id="IPR003439">
    <property type="entry name" value="ABC_transporter-like_ATP-bd"/>
</dbReference>
<feature type="transmembrane region" description="Helical" evidence="8">
    <location>
        <begin position="210"/>
        <end position="229"/>
    </location>
</feature>
<dbReference type="Proteomes" id="UP000008281">
    <property type="component" value="Unassembled WGS sequence"/>
</dbReference>
<dbReference type="GO" id="GO:0140359">
    <property type="term" value="F:ABC-type transporter activity"/>
    <property type="evidence" value="ECO:0007669"/>
    <property type="project" value="InterPro"/>
</dbReference>
<gene>
    <name evidence="10" type="ORF">CRE_26165</name>
</gene>
<evidence type="ECO:0000313" key="10">
    <source>
        <dbReference type="EMBL" id="EFP07593.1"/>
    </source>
</evidence>
<sequence>MKKLLSLLKKDAILVRRNKIWTMFEVIIPVVILLLPLFILEEKYLLTYKDQQEEKKSLKALTGLINEVELVEVVPDIDVAVDGCQVPPDLDLRIYEKYVGNHTRPDRKRFSKIVKNQARQCKPIGGVFVTSEGVDMIVPATSNKINDLKKPIVSTPERNTASFYASYIPYLYKAMSIKFRKDAEAMGFTPLSDRDRIKTIYIYSENEHSISFFGFMSVLIGLSITLPVINTPYLNSIGLSRTLFYAEHLIFATVKSVILILLVIVGYCILLTVISVSVLFNKCEFQRFNAFWLVFGVFVYIVASVSFAMFISAFFSKPRRAVEAMALIWILSIYFATFYYRPKGWKTIPYSLNLNQALSSYIKAIEPHFVKEDGMSFSDGFTSGRDDQYSCIVYLLIMVFDAVLFSVGSVFASKLVDKTSDYVVKMFWKRMRNVDQTEKTTSTAETSDAEGILLGEEVVNGRKNAVSDIELNALIKIYANGETAVNGLSMRAVRGQVSVLLGHNGCGKSTTFGMITGILQPTSGTITIEGVDAVENRKITRESVGYCPQYNPLYEKLTVMEHLRLVNTLKGKSSEGFQEDADNLLSQISMEDKKNVIAKNLSGGMKRKLSVCMAMIGGSRVVLLDEPTAGMDPGARLDVQKILNKVKDERTILLTTHYMDEAEKLGDWVFVMSHGKMAASGSLPFLKKKYGDGYVMTLVLDSDDNVEDSMPVVERLSTAFVNDAKIKDQRGQMIEISLPETQKDKFLSLFKAIEAIIDKQYDSEDLRYLSSDLTEQVKKMKIVAMGISVSSLEQVFIKIEKECDRVLYGIDDEEKRAKAEKNFNSLAEAKKEPPIEGSSLISLQLKTILYKRCIHLLRNPSQLIMQFLIPCFLLYLIFEKTAINPPADPTALISNFNLSGFPPSKVILQFEKAPDSRVTDYLKQFHQLEVHEVSIKKKVASLVKNQTITDKKIGLIISVFERRTIIHYHERTSSCLPIALNLLANLKYIRINSTTPVGNNTLYVEFVPMKAAQLTAVLTIGSSVKLYLLATLLSLVIIPAVLFLIEEKTTRFQHQQMLTGISPIVFWTGSIIWDHLLYLIVGVYMCILFFVFGTFSDYHHLIYLSLFLYFFAMVSVVYLVSVFIKTPSTGSTFLVFLRILTFVVGFGFYAYFLVLSKDSLLYIRKWYLFGLLDPGLVLMYALTKIDMCQARLRFAYYTARNFIFGFDSIYEFPAIWVDVSYLILLSVLFFWFFVAFRSRVFKRLLTGFKNAEPREKKRYTVVDEASTTKGESSQLVNLTGSAPSAPSVPATATSSESSAAQNGKPVVVAEQLVKDFGKLRAVNGLTVTVRERECFGLLGQNGAGKTTSFDMLTGLSIPSGGTATIAGEKITNRIQIGYCPQFDTLLGQFSGRQCLRIIAQLQGYSNCEEVIEMVLTCIGMTEHADKKIQHCSGGQKRKISVGIALMSRSPCVMLDEPTAGIDPRARREIWDILHNMREKGNSSIVLTSHSMDECEALCTRIGILREGDMIAVGSSQELKSKFGNFYLMTMVLQNLEQFKPVIEAVAEKWPDALLKTEPTQANLNIVFQIPKGKGSKWSETFKQCEELATLLEMEDFMLSQATLEDAFIRLNSV</sequence>
<feature type="region of interest" description="Disordered" evidence="7">
    <location>
        <begin position="1270"/>
        <end position="1297"/>
    </location>
</feature>
<feature type="transmembrane region" description="Helical" evidence="8">
    <location>
        <begin position="249"/>
        <end position="280"/>
    </location>
</feature>
<feature type="transmembrane region" description="Helical" evidence="8">
    <location>
        <begin position="1219"/>
        <end position="1236"/>
    </location>
</feature>
<dbReference type="SUPFAM" id="SSF52540">
    <property type="entry name" value="P-loop containing nucleoside triphosphate hydrolases"/>
    <property type="match status" value="2"/>
</dbReference>
<evidence type="ECO:0000259" key="9">
    <source>
        <dbReference type="PROSITE" id="PS50893"/>
    </source>
</evidence>
<reference evidence="10" key="1">
    <citation type="submission" date="2007-07" db="EMBL/GenBank/DDBJ databases">
        <title>PCAP assembly of the Caenorhabditis remanei genome.</title>
        <authorList>
            <consortium name="The Caenorhabditis remanei Sequencing Consortium"/>
            <person name="Wilson R.K."/>
        </authorList>
    </citation>
    <scope>NUCLEOTIDE SEQUENCE [LARGE SCALE GENOMIC DNA]</scope>
    <source>
        <strain evidence="10">PB4641</strain>
    </source>
</reference>
<dbReference type="EMBL" id="DS268413">
    <property type="protein sequence ID" value="EFP07593.1"/>
    <property type="molecule type" value="Genomic_DNA"/>
</dbReference>
<dbReference type="STRING" id="31234.E3LQI6"/>
<keyword evidence="5 8" id="KW-1133">Transmembrane helix</keyword>
<dbReference type="FunFam" id="3.40.50.300:FF:000933">
    <property type="entry name" value="ABC transporter A family member 7"/>
    <property type="match status" value="1"/>
</dbReference>
<dbReference type="Gene3D" id="3.40.50.300">
    <property type="entry name" value="P-loop containing nucleotide triphosphate hydrolases"/>
    <property type="match status" value="2"/>
</dbReference>
<feature type="transmembrane region" description="Helical" evidence="8">
    <location>
        <begin position="1166"/>
        <end position="1182"/>
    </location>
</feature>
<accession>E3LQI6</accession>
<dbReference type="eggNOG" id="KOG0059">
    <property type="taxonomic scope" value="Eukaryota"/>
</dbReference>
<dbReference type="InParanoid" id="E3LQI6"/>
<comment type="subcellular location">
    <subcellularLocation>
        <location evidence="1">Membrane</location>
        <topology evidence="1">Multi-pass membrane protein</topology>
    </subcellularLocation>
</comment>
<organism evidence="11">
    <name type="scientific">Caenorhabditis remanei</name>
    <name type="common">Caenorhabditis vulgaris</name>
    <dbReference type="NCBI Taxonomy" id="31234"/>
    <lineage>
        <taxon>Eukaryota</taxon>
        <taxon>Metazoa</taxon>
        <taxon>Ecdysozoa</taxon>
        <taxon>Nematoda</taxon>
        <taxon>Chromadorea</taxon>
        <taxon>Rhabditida</taxon>
        <taxon>Rhabditina</taxon>
        <taxon>Rhabditomorpha</taxon>
        <taxon>Rhabditoidea</taxon>
        <taxon>Rhabditidae</taxon>
        <taxon>Peloderinae</taxon>
        <taxon>Caenorhabditis</taxon>
    </lineage>
</organism>